<comment type="catalytic activity">
    <reaction evidence="1">
        <text>3-hydroxy-2-methylpropanoyl-CoA + H2O = 3-hydroxy-2-methylpropanoate + CoA + H(+)</text>
        <dbReference type="Rhea" id="RHEA:20888"/>
        <dbReference type="ChEBI" id="CHEBI:11805"/>
        <dbReference type="ChEBI" id="CHEBI:15377"/>
        <dbReference type="ChEBI" id="CHEBI:15378"/>
        <dbReference type="ChEBI" id="CHEBI:57287"/>
        <dbReference type="ChEBI" id="CHEBI:57340"/>
        <dbReference type="EC" id="3.1.2.4"/>
    </reaction>
</comment>
<dbReference type="Gene3D" id="3.90.226.10">
    <property type="entry name" value="2-enoyl-CoA Hydratase, Chain A, domain 1"/>
    <property type="match status" value="1"/>
</dbReference>
<evidence type="ECO:0000256" key="4">
    <source>
        <dbReference type="ARBA" id="ARBA00016714"/>
    </source>
</evidence>
<keyword evidence="5" id="KW-0378">Hydrolase</keyword>
<dbReference type="GO" id="GO:0003860">
    <property type="term" value="F:3-hydroxyisobutyryl-CoA hydrolase activity"/>
    <property type="evidence" value="ECO:0007669"/>
    <property type="project" value="UniProtKB-EC"/>
</dbReference>
<dbReference type="InterPro" id="IPR045004">
    <property type="entry name" value="ECH_dom"/>
</dbReference>
<organism evidence="9 10">
    <name type="scientific">Zophobas morio</name>
    <dbReference type="NCBI Taxonomy" id="2755281"/>
    <lineage>
        <taxon>Eukaryota</taxon>
        <taxon>Metazoa</taxon>
        <taxon>Ecdysozoa</taxon>
        <taxon>Arthropoda</taxon>
        <taxon>Hexapoda</taxon>
        <taxon>Insecta</taxon>
        <taxon>Pterygota</taxon>
        <taxon>Neoptera</taxon>
        <taxon>Endopterygota</taxon>
        <taxon>Coleoptera</taxon>
        <taxon>Polyphaga</taxon>
        <taxon>Cucujiformia</taxon>
        <taxon>Tenebrionidae</taxon>
        <taxon>Zophobas</taxon>
    </lineage>
</organism>
<name>A0AA38HL70_9CUCU</name>
<evidence type="ECO:0000256" key="7">
    <source>
        <dbReference type="ARBA" id="ARBA00031181"/>
    </source>
</evidence>
<protein>
    <recommendedName>
        <fullName evidence="4">3-hydroxyisobutyryl-CoA hydrolase, mitochondrial</fullName>
        <ecNumber evidence="3">3.1.2.4</ecNumber>
    </recommendedName>
    <alternativeName>
        <fullName evidence="7">3-hydroxyisobutyryl-coenzyme A hydrolase</fullName>
    </alternativeName>
</protein>
<dbReference type="CDD" id="cd06558">
    <property type="entry name" value="crotonase-like"/>
    <property type="match status" value="1"/>
</dbReference>
<evidence type="ECO:0000313" key="10">
    <source>
        <dbReference type="Proteomes" id="UP001168821"/>
    </source>
</evidence>
<dbReference type="InterPro" id="IPR029045">
    <property type="entry name" value="ClpP/crotonase-like_dom_sf"/>
</dbReference>
<evidence type="ECO:0000256" key="1">
    <source>
        <dbReference type="ARBA" id="ARBA00001709"/>
    </source>
</evidence>
<dbReference type="PANTHER" id="PTHR43176:SF3">
    <property type="entry name" value="3-HYDROXYISOBUTYRYL-COA HYDROLASE, MITOCHONDRIAL"/>
    <property type="match status" value="1"/>
</dbReference>
<dbReference type="NCBIfam" id="NF004127">
    <property type="entry name" value="PRK05617.1"/>
    <property type="match status" value="1"/>
</dbReference>
<evidence type="ECO:0000256" key="5">
    <source>
        <dbReference type="ARBA" id="ARBA00022801"/>
    </source>
</evidence>
<evidence type="ECO:0000313" key="9">
    <source>
        <dbReference type="EMBL" id="KAJ3632151.1"/>
    </source>
</evidence>
<feature type="domain" description="Enoyl-CoA hydratase/isomerase" evidence="8">
    <location>
        <begin position="18"/>
        <end position="350"/>
    </location>
</feature>
<dbReference type="Pfam" id="PF16113">
    <property type="entry name" value="ECH_2"/>
    <property type="match status" value="1"/>
</dbReference>
<sequence length="351" mass="39234">MFAVTQEVLGLRQGNLALAKLNRPMSLNALTLNMCTILRSIYNKWDKDEKVKIKNNFEVVACEGVGPKSFCAGGDIKALLQSVKEKDMHSVSQFFKSEYDLVYQISRLTKPYVAILDGITMGGGAGLCVHGRFRIATENTLFSMPETALGLFPDVGGRLFNSGYFLPRLQGQLGSYLALTGAHLKGVDVYYSGIATHYISSGLLRLLKQELAEANSDQVDSILDSFQKHVEDGYSLAPHLEEINKCFLGDNLEIILQQLENESEWTNLQANIIKRRCPVSCKLAVKILQDGLKMSLQKVLEMDYKLAMRCVKRNDFKEGVNATLINKGHLPAWDPAAYNDITIDMINEFFY</sequence>
<evidence type="ECO:0000256" key="2">
    <source>
        <dbReference type="ARBA" id="ARBA00005254"/>
    </source>
</evidence>
<evidence type="ECO:0000259" key="8">
    <source>
        <dbReference type="Pfam" id="PF16113"/>
    </source>
</evidence>
<reference evidence="9" key="1">
    <citation type="journal article" date="2023" name="G3 (Bethesda)">
        <title>Whole genome assemblies of Zophobas morio and Tenebrio molitor.</title>
        <authorList>
            <person name="Kaur S."/>
            <person name="Stinson S.A."/>
            <person name="diCenzo G.C."/>
        </authorList>
    </citation>
    <scope>NUCLEOTIDE SEQUENCE</scope>
    <source>
        <strain evidence="9">QUZm001</strain>
    </source>
</reference>
<keyword evidence="10" id="KW-1185">Reference proteome</keyword>
<dbReference type="InterPro" id="IPR032259">
    <property type="entry name" value="HIBYL-CoA-H"/>
</dbReference>
<comment type="caution">
    <text evidence="9">The sequence shown here is derived from an EMBL/GenBank/DDBJ whole genome shotgun (WGS) entry which is preliminary data.</text>
</comment>
<dbReference type="EC" id="3.1.2.4" evidence="3"/>
<dbReference type="AlphaFoldDB" id="A0AA38HL70"/>
<evidence type="ECO:0000256" key="6">
    <source>
        <dbReference type="ARBA" id="ARBA00024871"/>
    </source>
</evidence>
<dbReference type="GO" id="GO:0006574">
    <property type="term" value="P:L-valine catabolic process"/>
    <property type="evidence" value="ECO:0007669"/>
    <property type="project" value="TreeGrafter"/>
</dbReference>
<comment type="function">
    <text evidence="6">Hydrolyzes 3-hydroxyisobutyryl-CoA (HIBYL-CoA), a saline catabolite. Has high activity toward isobutyryl-CoA. Could be an isobutyryl-CoA dehydrogenase that functions in valine catabolism. Also hydrolyzes 3-hydroxypropanoyl-CoA.</text>
</comment>
<dbReference type="Proteomes" id="UP001168821">
    <property type="component" value="Unassembled WGS sequence"/>
</dbReference>
<accession>A0AA38HL70</accession>
<dbReference type="SUPFAM" id="SSF52096">
    <property type="entry name" value="ClpP/crotonase"/>
    <property type="match status" value="1"/>
</dbReference>
<proteinExistence type="inferred from homology"/>
<dbReference type="EMBL" id="JALNTZ010000564">
    <property type="protein sequence ID" value="KAJ3632151.1"/>
    <property type="molecule type" value="Genomic_DNA"/>
</dbReference>
<dbReference type="GO" id="GO:0005739">
    <property type="term" value="C:mitochondrion"/>
    <property type="evidence" value="ECO:0007669"/>
    <property type="project" value="TreeGrafter"/>
</dbReference>
<comment type="similarity">
    <text evidence="2">Belongs to the enoyl-CoA hydratase/isomerase family.</text>
</comment>
<gene>
    <name evidence="9" type="ORF">Zmor_019134</name>
</gene>
<dbReference type="PANTHER" id="PTHR43176">
    <property type="entry name" value="3-HYDROXYISOBUTYRYL-COA HYDROLASE-RELATED"/>
    <property type="match status" value="1"/>
</dbReference>
<evidence type="ECO:0000256" key="3">
    <source>
        <dbReference type="ARBA" id="ARBA00011915"/>
    </source>
</evidence>